<gene>
    <name evidence="8" type="ORF">ACFQ2J_13675</name>
</gene>
<dbReference type="Pfam" id="PF00034">
    <property type="entry name" value="Cytochrom_C"/>
    <property type="match status" value="1"/>
</dbReference>
<dbReference type="InterPro" id="IPR051459">
    <property type="entry name" value="Cytochrome_c-type_DH"/>
</dbReference>
<dbReference type="Proteomes" id="UP001596990">
    <property type="component" value="Unassembled WGS sequence"/>
</dbReference>
<name>A0ABW3L469_9BACI</name>
<keyword evidence="9" id="KW-1185">Reference proteome</keyword>
<dbReference type="PANTHER" id="PTHR35008">
    <property type="entry name" value="BLL4482 PROTEIN-RELATED"/>
    <property type="match status" value="1"/>
</dbReference>
<keyword evidence="3 4" id="KW-0408">Iron</keyword>
<evidence type="ECO:0000256" key="3">
    <source>
        <dbReference type="ARBA" id="ARBA00023004"/>
    </source>
</evidence>
<dbReference type="SUPFAM" id="SSF46626">
    <property type="entry name" value="Cytochrome c"/>
    <property type="match status" value="2"/>
</dbReference>
<evidence type="ECO:0000256" key="6">
    <source>
        <dbReference type="SAM" id="SignalP"/>
    </source>
</evidence>
<evidence type="ECO:0000256" key="2">
    <source>
        <dbReference type="ARBA" id="ARBA00022723"/>
    </source>
</evidence>
<keyword evidence="6" id="KW-0732">Signal</keyword>
<dbReference type="RefSeq" id="WP_386061455.1">
    <property type="nucleotide sequence ID" value="NZ_JBHTKL010000005.1"/>
</dbReference>
<dbReference type="InterPro" id="IPR036909">
    <property type="entry name" value="Cyt_c-like_dom_sf"/>
</dbReference>
<feature type="region of interest" description="Disordered" evidence="5">
    <location>
        <begin position="259"/>
        <end position="281"/>
    </location>
</feature>
<dbReference type="PROSITE" id="PS51007">
    <property type="entry name" value="CYTC"/>
    <property type="match status" value="2"/>
</dbReference>
<feature type="chain" id="PRO_5045379138" evidence="6">
    <location>
        <begin position="26"/>
        <end position="306"/>
    </location>
</feature>
<dbReference type="InterPro" id="IPR009056">
    <property type="entry name" value="Cyt_c-like_dom"/>
</dbReference>
<evidence type="ECO:0000259" key="7">
    <source>
        <dbReference type="PROSITE" id="PS51007"/>
    </source>
</evidence>
<sequence length="306" mass="33706">MFKNKWLLGMLLLILLSIAACSNNASSTPSTPFDQEPEEAKFDPPSTDDLDPDDPMTEYILLGEKAFNETNTVLSEEVGNELSCQSCHADGGVSQSSSMVGVSTQYPQYRPREGAVFTLSDRINGCMVRSMNGEKLDRESDELKGIVAYLSYISEDIDQDADIPWLMQNTMEEVPEPNVANGEELYETKNCLSCHAQDGSGTGANSGPALWGENSFNDGAGMSRLSKAAGYIKRNMPPGDDNQLTDQEAADLAAYILSQDRPVWEGHEDDWPDGGRPTDIIDKDRREQIQNGEFDWTEIENVVPSD</sequence>
<keyword evidence="2 4" id="KW-0479">Metal-binding</keyword>
<reference evidence="9" key="1">
    <citation type="journal article" date="2019" name="Int. J. Syst. Evol. Microbiol.">
        <title>The Global Catalogue of Microorganisms (GCM) 10K type strain sequencing project: providing services to taxonomists for standard genome sequencing and annotation.</title>
        <authorList>
            <consortium name="The Broad Institute Genomics Platform"/>
            <consortium name="The Broad Institute Genome Sequencing Center for Infectious Disease"/>
            <person name="Wu L."/>
            <person name="Ma J."/>
        </authorList>
    </citation>
    <scope>NUCLEOTIDE SEQUENCE [LARGE SCALE GENOMIC DNA]</scope>
    <source>
        <strain evidence="9">CCUG 56607</strain>
    </source>
</reference>
<evidence type="ECO:0000313" key="9">
    <source>
        <dbReference type="Proteomes" id="UP001596990"/>
    </source>
</evidence>
<feature type="signal peptide" evidence="6">
    <location>
        <begin position="1"/>
        <end position="25"/>
    </location>
</feature>
<dbReference type="PROSITE" id="PS51257">
    <property type="entry name" value="PROKAR_LIPOPROTEIN"/>
    <property type="match status" value="1"/>
</dbReference>
<evidence type="ECO:0000256" key="4">
    <source>
        <dbReference type="PROSITE-ProRule" id="PRU00433"/>
    </source>
</evidence>
<dbReference type="EMBL" id="JBHTKL010000005">
    <property type="protein sequence ID" value="MFD1020232.1"/>
    <property type="molecule type" value="Genomic_DNA"/>
</dbReference>
<dbReference type="Gene3D" id="1.10.760.10">
    <property type="entry name" value="Cytochrome c-like domain"/>
    <property type="match status" value="2"/>
</dbReference>
<dbReference type="Pfam" id="PF21342">
    <property type="entry name" value="SoxA-TsdA_cyt-c"/>
    <property type="match status" value="1"/>
</dbReference>
<organism evidence="8 9">
    <name type="scientific">Thalassobacillus hwangdonensis</name>
    <dbReference type="NCBI Taxonomy" id="546108"/>
    <lineage>
        <taxon>Bacteria</taxon>
        <taxon>Bacillati</taxon>
        <taxon>Bacillota</taxon>
        <taxon>Bacilli</taxon>
        <taxon>Bacillales</taxon>
        <taxon>Bacillaceae</taxon>
        <taxon>Thalassobacillus</taxon>
    </lineage>
</organism>
<evidence type="ECO:0000256" key="1">
    <source>
        <dbReference type="ARBA" id="ARBA00022617"/>
    </source>
</evidence>
<feature type="domain" description="Cytochrome c" evidence="7">
    <location>
        <begin position="177"/>
        <end position="260"/>
    </location>
</feature>
<proteinExistence type="predicted"/>
<accession>A0ABW3L469</accession>
<evidence type="ECO:0000256" key="5">
    <source>
        <dbReference type="SAM" id="MobiDB-lite"/>
    </source>
</evidence>
<evidence type="ECO:0000313" key="8">
    <source>
        <dbReference type="EMBL" id="MFD1020232.1"/>
    </source>
</evidence>
<feature type="domain" description="Cytochrome c" evidence="7">
    <location>
        <begin position="58"/>
        <end position="154"/>
    </location>
</feature>
<keyword evidence="1 4" id="KW-0349">Heme</keyword>
<comment type="caution">
    <text evidence="8">The sequence shown here is derived from an EMBL/GenBank/DDBJ whole genome shotgun (WGS) entry which is preliminary data.</text>
</comment>
<protein>
    <submittedName>
        <fullName evidence="8">C-type cytochrome</fullName>
    </submittedName>
</protein>
<dbReference type="PANTHER" id="PTHR35008:SF4">
    <property type="entry name" value="BLL4482 PROTEIN"/>
    <property type="match status" value="1"/>
</dbReference>
<feature type="region of interest" description="Disordered" evidence="5">
    <location>
        <begin position="26"/>
        <end position="54"/>
    </location>
</feature>